<dbReference type="Gene3D" id="4.10.1060.10">
    <property type="entry name" value="Zinc finger, RanBP2-type"/>
    <property type="match status" value="1"/>
</dbReference>
<dbReference type="Proteomes" id="UP000479190">
    <property type="component" value="Unassembled WGS sequence"/>
</dbReference>
<dbReference type="GO" id="GO:0008270">
    <property type="term" value="F:zinc ion binding"/>
    <property type="evidence" value="ECO:0007669"/>
    <property type="project" value="UniProtKB-KW"/>
</dbReference>
<feature type="region of interest" description="Disordered" evidence="5">
    <location>
        <begin position="165"/>
        <end position="215"/>
    </location>
</feature>
<dbReference type="OrthoDB" id="2357150at2759"/>
<dbReference type="PROSITE" id="PS50199">
    <property type="entry name" value="ZF_RANBP2_2"/>
    <property type="match status" value="1"/>
</dbReference>
<protein>
    <recommendedName>
        <fullName evidence="6">RanBP2-type domain-containing protein</fullName>
    </recommendedName>
</protein>
<keyword evidence="1" id="KW-0479">Metal-binding</keyword>
<dbReference type="InterPro" id="IPR001876">
    <property type="entry name" value="Znf_RanBP2"/>
</dbReference>
<evidence type="ECO:0000256" key="2">
    <source>
        <dbReference type="ARBA" id="ARBA00022771"/>
    </source>
</evidence>
<evidence type="ECO:0000313" key="8">
    <source>
        <dbReference type="Proteomes" id="UP000479190"/>
    </source>
</evidence>
<evidence type="ECO:0000259" key="6">
    <source>
        <dbReference type="PROSITE" id="PS50199"/>
    </source>
</evidence>
<dbReference type="PROSITE" id="PS01358">
    <property type="entry name" value="ZF_RANBP2_1"/>
    <property type="match status" value="1"/>
</dbReference>
<keyword evidence="8" id="KW-1185">Reference proteome</keyword>
<feature type="region of interest" description="Disordered" evidence="5">
    <location>
        <begin position="261"/>
        <end position="311"/>
    </location>
</feature>
<evidence type="ECO:0000256" key="4">
    <source>
        <dbReference type="PROSITE-ProRule" id="PRU00322"/>
    </source>
</evidence>
<accession>A0A6H5I5W7</accession>
<dbReference type="SUPFAM" id="SSF90209">
    <property type="entry name" value="Ran binding protein zinc finger-like"/>
    <property type="match status" value="1"/>
</dbReference>
<feature type="domain" description="RanBP2-type" evidence="6">
    <location>
        <begin position="345"/>
        <end position="374"/>
    </location>
</feature>
<dbReference type="EMBL" id="CADCXV010000480">
    <property type="protein sequence ID" value="CAB0030427.1"/>
    <property type="molecule type" value="Genomic_DNA"/>
</dbReference>
<organism evidence="7 8">
    <name type="scientific">Trichogramma brassicae</name>
    <dbReference type="NCBI Taxonomy" id="86971"/>
    <lineage>
        <taxon>Eukaryota</taxon>
        <taxon>Metazoa</taxon>
        <taxon>Ecdysozoa</taxon>
        <taxon>Arthropoda</taxon>
        <taxon>Hexapoda</taxon>
        <taxon>Insecta</taxon>
        <taxon>Pterygota</taxon>
        <taxon>Neoptera</taxon>
        <taxon>Endopterygota</taxon>
        <taxon>Hymenoptera</taxon>
        <taxon>Apocrita</taxon>
        <taxon>Proctotrupomorpha</taxon>
        <taxon>Chalcidoidea</taxon>
        <taxon>Trichogrammatidae</taxon>
        <taxon>Trichogramma</taxon>
    </lineage>
</organism>
<proteinExistence type="predicted"/>
<name>A0A6H5I5W7_9HYME</name>
<evidence type="ECO:0000256" key="3">
    <source>
        <dbReference type="ARBA" id="ARBA00022833"/>
    </source>
</evidence>
<evidence type="ECO:0000256" key="5">
    <source>
        <dbReference type="SAM" id="MobiDB-lite"/>
    </source>
</evidence>
<feature type="compositionally biased region" description="Polar residues" evidence="5">
    <location>
        <begin position="261"/>
        <end position="272"/>
    </location>
</feature>
<feature type="compositionally biased region" description="Pro residues" evidence="5">
    <location>
        <begin position="179"/>
        <end position="189"/>
    </location>
</feature>
<keyword evidence="3" id="KW-0862">Zinc</keyword>
<gene>
    <name evidence="7" type="ORF">TBRA_LOCUS2429</name>
</gene>
<dbReference type="InterPro" id="IPR036443">
    <property type="entry name" value="Znf_RanBP2_sf"/>
</dbReference>
<evidence type="ECO:0000313" key="7">
    <source>
        <dbReference type="EMBL" id="CAB0030427.1"/>
    </source>
</evidence>
<sequence>MLPIKPAILNILYRPKDQSFLSKKNYLRESSKHTNWVYWISYISVLERYAALAIQEQGNSIQKPFEALQAVYNFSNTSMPIGGMSRTAPLAPNLFAQRSPYPFMYPPTTPAAAALQNPYYSQLAPFADTNAAAAAVAAAAQMNYHHPVMPNTQMNYHPVMPDTAGLLTHGLFSPQTFTQPPPQPQPKPQPQLHQLQPQQQPQLQSSQTSFVPHMAQHQPQLAFGDQKKIEPKFSISKKELSTKPVSTEAKVSENKLGGFSFTSTPILQQPKTPATPLVQKKPEETSKPSPFATFTFGKSSNEPSKPGGFNFGEKLQEVVAQKPPSSMNNKNAEQKKPLSEMFKPAAGSWECQACYTVNPSDKTNCLACQTASSKQTSSATAPAASNKPPVKNSLFEQFKPAQAVSAPTTTKSLFGTSAITTAPANSKPLFGSSSATTLNPSMVAKNLFSESKPTFGQNPPLLEEPKVTSPNFIWWTGKINIVYYQQYNIFDCYSKHVNFWWTIKYYTYFWYVKLFEK</sequence>
<reference evidence="7 8" key="1">
    <citation type="submission" date="2020-02" db="EMBL/GenBank/DDBJ databases">
        <authorList>
            <person name="Ferguson B K."/>
        </authorList>
    </citation>
    <scope>NUCLEOTIDE SEQUENCE [LARGE SCALE GENOMIC DNA]</scope>
</reference>
<feature type="compositionally biased region" description="Low complexity" evidence="5">
    <location>
        <begin position="190"/>
        <end position="210"/>
    </location>
</feature>
<evidence type="ECO:0000256" key="1">
    <source>
        <dbReference type="ARBA" id="ARBA00022723"/>
    </source>
</evidence>
<keyword evidence="2 4" id="KW-0863">Zinc-finger</keyword>
<dbReference type="SMART" id="SM00547">
    <property type="entry name" value="ZnF_RBZ"/>
    <property type="match status" value="1"/>
</dbReference>
<dbReference type="AlphaFoldDB" id="A0A6H5I5W7"/>